<dbReference type="Proteomes" id="UP000265663">
    <property type="component" value="Unassembled WGS sequence"/>
</dbReference>
<dbReference type="PANTHER" id="PTHR22762">
    <property type="entry name" value="ALPHA-GLUCOSIDASE"/>
    <property type="match status" value="1"/>
</dbReference>
<evidence type="ECO:0000259" key="10">
    <source>
        <dbReference type="Pfam" id="PF01055"/>
    </source>
</evidence>
<evidence type="ECO:0000256" key="2">
    <source>
        <dbReference type="ARBA" id="ARBA00007806"/>
    </source>
</evidence>
<dbReference type="SUPFAM" id="SSF51445">
    <property type="entry name" value="(Trans)glycosidases"/>
    <property type="match status" value="1"/>
</dbReference>
<comment type="catalytic activity">
    <reaction evidence="1">
        <text>Hydrolysis of terminal, non-reducing (1-&gt;4)-linked alpha-D-glucose residues with release of alpha-D-glucose.</text>
        <dbReference type="EC" id="3.2.1.20"/>
    </reaction>
</comment>
<dbReference type="InterPro" id="IPR013780">
    <property type="entry name" value="Glyco_hydro_b"/>
</dbReference>
<evidence type="ECO:0000256" key="7">
    <source>
        <dbReference type="ARBA" id="ARBA00023295"/>
    </source>
</evidence>
<evidence type="ECO:0000256" key="9">
    <source>
        <dbReference type="SAM" id="MobiDB-lite"/>
    </source>
</evidence>
<dbReference type="InterPro" id="IPR000322">
    <property type="entry name" value="Glyco_hydro_31_TIM"/>
</dbReference>
<dbReference type="Pfam" id="PF01055">
    <property type="entry name" value="Glyco_hydro_31_2nd"/>
    <property type="match status" value="1"/>
</dbReference>
<evidence type="ECO:0000256" key="8">
    <source>
        <dbReference type="ARBA" id="ARBA00041343"/>
    </source>
</evidence>
<evidence type="ECO:0000313" key="13">
    <source>
        <dbReference type="EMBL" id="RMZ67455.1"/>
    </source>
</evidence>
<dbReference type="InterPro" id="IPR030458">
    <property type="entry name" value="Glyco_hydro_31_AS"/>
</dbReference>
<dbReference type="PROSITE" id="PS00129">
    <property type="entry name" value="GLYCOSYL_HYDROL_F31_1"/>
    <property type="match status" value="1"/>
</dbReference>
<dbReference type="Gene3D" id="2.60.40.1760">
    <property type="entry name" value="glycosyl hydrolase (family 31)"/>
    <property type="match status" value="1"/>
</dbReference>
<dbReference type="InterPro" id="IPR048395">
    <property type="entry name" value="Glyco_hydro_31_C"/>
</dbReference>
<organism evidence="13 14">
    <name type="scientific">Pyrenophora seminiperda CCB06</name>
    <dbReference type="NCBI Taxonomy" id="1302712"/>
    <lineage>
        <taxon>Eukaryota</taxon>
        <taxon>Fungi</taxon>
        <taxon>Dikarya</taxon>
        <taxon>Ascomycota</taxon>
        <taxon>Pezizomycotina</taxon>
        <taxon>Dothideomycetes</taxon>
        <taxon>Pleosporomycetidae</taxon>
        <taxon>Pleosporales</taxon>
        <taxon>Pleosporineae</taxon>
        <taxon>Pleosporaceae</taxon>
        <taxon>Pyrenophora</taxon>
    </lineage>
</organism>
<dbReference type="GO" id="GO:0030246">
    <property type="term" value="F:carbohydrate binding"/>
    <property type="evidence" value="ECO:0007669"/>
    <property type="project" value="InterPro"/>
</dbReference>
<dbReference type="InterPro" id="IPR025887">
    <property type="entry name" value="Glyco_hydro_31_N_dom"/>
</dbReference>
<evidence type="ECO:0000259" key="12">
    <source>
        <dbReference type="Pfam" id="PF21365"/>
    </source>
</evidence>
<feature type="compositionally biased region" description="Polar residues" evidence="9">
    <location>
        <begin position="303"/>
        <end position="318"/>
    </location>
</feature>
<dbReference type="FunFam" id="3.20.20.80:FF:000138">
    <property type="entry name" value="Putative alpha-glucosidase AgdA"/>
    <property type="match status" value="1"/>
</dbReference>
<proteinExistence type="inferred from homology"/>
<keyword evidence="14" id="KW-1185">Reference proteome</keyword>
<dbReference type="PANTHER" id="PTHR22762:SF133">
    <property type="entry name" value="P-TYPE DOMAIN-CONTAINING PROTEIN"/>
    <property type="match status" value="1"/>
</dbReference>
<evidence type="ECO:0000256" key="5">
    <source>
        <dbReference type="ARBA" id="ARBA00022801"/>
    </source>
</evidence>
<dbReference type="CDD" id="cd14752">
    <property type="entry name" value="GH31_N"/>
    <property type="match status" value="1"/>
</dbReference>
<dbReference type="InterPro" id="IPR011013">
    <property type="entry name" value="Gal_mutarotase_sf_dom"/>
</dbReference>
<dbReference type="Pfam" id="PF13802">
    <property type="entry name" value="Gal_mutarotas_2"/>
    <property type="match status" value="1"/>
</dbReference>
<dbReference type="FunFam" id="2.60.40.1180:FF:000001">
    <property type="entry name" value="Maltase-glucoamylase, intestinal"/>
    <property type="match status" value="1"/>
</dbReference>
<feature type="domain" description="Glycoside hydrolase family 31 TIM barrel" evidence="10">
    <location>
        <begin position="388"/>
        <end position="825"/>
    </location>
</feature>
<dbReference type="OrthoDB" id="5839090at2759"/>
<evidence type="ECO:0000313" key="14">
    <source>
        <dbReference type="Proteomes" id="UP000265663"/>
    </source>
</evidence>
<dbReference type="FunFam" id="2.60.40.1180:FF:000005">
    <property type="entry name" value="Maltase-glucoamylase, intestinal"/>
    <property type="match status" value="1"/>
</dbReference>
<gene>
    <name evidence="13" type="ORF">GMOD_00001378</name>
</gene>
<protein>
    <recommendedName>
        <fullName evidence="3">alpha-glucosidase</fullName>
        <ecNumber evidence="3">3.2.1.20</ecNumber>
    </recommendedName>
    <alternativeName>
        <fullName evidence="8">Maltase</fullName>
    </alternativeName>
</protein>
<feature type="compositionally biased region" description="Basic and acidic residues" evidence="9">
    <location>
        <begin position="1206"/>
        <end position="1215"/>
    </location>
</feature>
<dbReference type="GO" id="GO:0005975">
    <property type="term" value="P:carbohydrate metabolic process"/>
    <property type="evidence" value="ECO:0007669"/>
    <property type="project" value="InterPro"/>
</dbReference>
<dbReference type="EMBL" id="KE747810">
    <property type="protein sequence ID" value="RMZ67455.1"/>
    <property type="molecule type" value="Genomic_DNA"/>
</dbReference>
<dbReference type="InterPro" id="IPR017853">
    <property type="entry name" value="GH"/>
</dbReference>
<dbReference type="SUPFAM" id="SSF74650">
    <property type="entry name" value="Galactose mutarotase-like"/>
    <property type="match status" value="1"/>
</dbReference>
<keyword evidence="4" id="KW-0732">Signal</keyword>
<accession>A0A3M7LYY5</accession>
<evidence type="ECO:0000256" key="1">
    <source>
        <dbReference type="ARBA" id="ARBA00001657"/>
    </source>
</evidence>
<evidence type="ECO:0000256" key="4">
    <source>
        <dbReference type="ARBA" id="ARBA00022729"/>
    </source>
</evidence>
<dbReference type="Gene3D" id="2.60.40.1180">
    <property type="entry name" value="Golgi alpha-mannosidase II"/>
    <property type="match status" value="2"/>
</dbReference>
<dbReference type="FunFam" id="3.20.20.80:FF:000169">
    <property type="entry name" value="Putative alpha-glucosidase AgdA"/>
    <property type="match status" value="1"/>
</dbReference>
<name>A0A3M7LYY5_9PLEO</name>
<feature type="region of interest" description="Disordered" evidence="9">
    <location>
        <begin position="1202"/>
        <end position="1252"/>
    </location>
</feature>
<evidence type="ECO:0000259" key="11">
    <source>
        <dbReference type="Pfam" id="PF13802"/>
    </source>
</evidence>
<dbReference type="PROSITE" id="PS00707">
    <property type="entry name" value="GLYCOSYL_HYDROL_F31_2"/>
    <property type="match status" value="1"/>
</dbReference>
<feature type="region of interest" description="Disordered" evidence="9">
    <location>
        <begin position="303"/>
        <end position="325"/>
    </location>
</feature>
<evidence type="ECO:0000256" key="3">
    <source>
        <dbReference type="ARBA" id="ARBA00012741"/>
    </source>
</evidence>
<dbReference type="SUPFAM" id="SSF51011">
    <property type="entry name" value="Glycosyl hydrolase domain"/>
    <property type="match status" value="1"/>
</dbReference>
<dbReference type="InterPro" id="IPR030459">
    <property type="entry name" value="Glyco_hydro_31_CS"/>
</dbReference>
<dbReference type="Gene3D" id="3.20.20.80">
    <property type="entry name" value="Glycosidases"/>
    <property type="match status" value="2"/>
</dbReference>
<dbReference type="CDD" id="cd06602">
    <property type="entry name" value="GH31_MGAM_SI_GAA"/>
    <property type="match status" value="1"/>
</dbReference>
<feature type="domain" description="Glycoside hydrolase family 31 N-terminal" evidence="11">
    <location>
        <begin position="238"/>
        <end position="296"/>
    </location>
</feature>
<feature type="domain" description="Glycosyl hydrolase family 31 C-terminal" evidence="12">
    <location>
        <begin position="833"/>
        <end position="925"/>
    </location>
</feature>
<dbReference type="EC" id="3.2.1.20" evidence="3"/>
<reference evidence="13 14" key="1">
    <citation type="journal article" date="2014" name="PLoS ONE">
        <title>De novo Genome Assembly of the Fungal Plant Pathogen Pyrenophora semeniperda.</title>
        <authorList>
            <person name="Soliai M.M."/>
            <person name="Meyer S.E."/>
            <person name="Udall J.A."/>
            <person name="Elzinga D.E."/>
            <person name="Hermansen R.A."/>
            <person name="Bodily P.M."/>
            <person name="Hart A.A."/>
            <person name="Coleman C.E."/>
        </authorList>
    </citation>
    <scope>NUCLEOTIDE SEQUENCE [LARGE SCALE GENOMIC DNA]</scope>
    <source>
        <strain evidence="13 14">CCB06</strain>
        <tissue evidence="13">Mycelium</tissue>
    </source>
</reference>
<feature type="region of interest" description="Disordered" evidence="9">
    <location>
        <begin position="1265"/>
        <end position="1293"/>
    </location>
</feature>
<sequence length="1293" mass="141968">MDPENTAFGQGNLYKKTAWPRLTFLANASLSEELQKAFDRLGQTIMARSSLTFLSSLLALTAAQTPISSESGWSTTLAGTPTSFRSVFTLPPLVDEGVQQIPNIYDPAAVNAQDVCPGYRASDLKKDDRGLSATLSLAGKACNAYGTDIEELVLKVEYQAKGRLAVSVVPKYLGAKNESQWIVPEDIVPRPQAEDSYQDTDLKFDWGNEPSFWFNVGRHSTGDVIFTTKGTKLIYENQFIEFFNSLPEDYNLYGLGERITGLRLNNNFTATIYAADVGDPIDRNLYGSHPFYLETRYFEKGSNSSSVPLKQSEIQQPSVGYDSKPTGSAYESRSHGLYYRNTHGMDIVLKPDHLSWRTLGGAIDLYFYDGPSQPEVTKEYQRSAIGMPAMQQYWAFGYHQCRWGYRNWTELREVVETLRAFDIPMETIWLDIDYMDQYRDFTVDPVSFPASEVTDFFEWLHGNNQHFVPIVDSAIYIPNPQNASDAYDTYSRGNESGVFLNNPDGSQYIGAVWPGYTVFPDWMSSNAVSWWVKEMIEWYKEVPFSGFWLDMSEVSSFCVGSCGTGNVTLNPVHPPFPLPGEKGNIIYDYPEGFNITNSTEAASALAASSSQAAISKTTATLSVSSTSTSTATSTSFFRSTPTPGVRNVNYPPYVINHVQDGADLAVHAVSPNATHTNGMEEYDVHNLFGHQIINATYQGLLSVFPGKRPFIIGRSTFAGSGKWAGHWGGDNASKWAYMFFSIPQALSFSLFGIPMFGVDTCGFNGNTDMELCARWMQLSAFFPFYRNHNVLSAIPQEPFRWETVASASRTAMHIRYSLLPYMYTLFNDAHKTGSTVMRALAWEFPNEPQLAGVDTQFLLGPNILVIPVLEPQVDTVKGVFPGIVDGETWFDWYSGERIQASAGVNTTISAPLGHIPVYIRGGSVLPIQEPGYTTAESRQNPWGLIVALSHEGTASGSLYIDDGESLEPESYLDVTFNIMDGKMEVEVQGNYTDKNALANITLLGAPVTHQVKLNGVAIDAANMTYNQTSSVLKLTGLNDVTCEGAWKDSWTLTWDMPPKKLNRQGPSVPENELQDIAAKSNSPEDKLREAAASAESALNSAKTASSLRSAADTIKDPAKREKYLQDAYNKEIEAHGNSKKARMLSSGAFQGSIGGGGIGMAVGAGLGTVVGTLVGTVATIPTTAVGTLVGAGVGGVHGPWVKLGGKKSEKDKGKDVEDEGEEGGKVDPAQKAVENKMETETGGEADSIPDPETLRQVAAEFEQQRRFGELKDHGDGDIKERKKPRKIEVRKKD</sequence>
<comment type="similarity">
    <text evidence="2">Belongs to the glycosyl hydrolase 31 family.</text>
</comment>
<keyword evidence="6" id="KW-0325">Glycoprotein</keyword>
<keyword evidence="7" id="KW-0326">Glycosidase</keyword>
<keyword evidence="5 13" id="KW-0378">Hydrolase</keyword>
<dbReference type="Pfam" id="PF21365">
    <property type="entry name" value="Glyco_hydro_31_3rd"/>
    <property type="match status" value="1"/>
</dbReference>
<dbReference type="GO" id="GO:0004558">
    <property type="term" value="F:alpha-1,4-glucosidase activity"/>
    <property type="evidence" value="ECO:0007669"/>
    <property type="project" value="UniProtKB-EC"/>
</dbReference>
<evidence type="ECO:0000256" key="6">
    <source>
        <dbReference type="ARBA" id="ARBA00023180"/>
    </source>
</evidence>